<name>A0ABP8KSV8_9BACT</name>
<evidence type="ECO:0000313" key="1">
    <source>
        <dbReference type="EMBL" id="GAA4414776.1"/>
    </source>
</evidence>
<keyword evidence="2" id="KW-1185">Reference proteome</keyword>
<dbReference type="EMBL" id="BAABHB010000012">
    <property type="protein sequence ID" value="GAA4414776.1"/>
    <property type="molecule type" value="Genomic_DNA"/>
</dbReference>
<sequence>MCQIHNKAAFEVADKRLTFDPETRIDGQNDLPVPVTKIVTFGLNIGL</sequence>
<organism evidence="1 2">
    <name type="scientific">Nibrella viscosa</name>
    <dbReference type="NCBI Taxonomy" id="1084524"/>
    <lineage>
        <taxon>Bacteria</taxon>
        <taxon>Pseudomonadati</taxon>
        <taxon>Bacteroidota</taxon>
        <taxon>Cytophagia</taxon>
        <taxon>Cytophagales</taxon>
        <taxon>Spirosomataceae</taxon>
        <taxon>Nibrella</taxon>
    </lineage>
</organism>
<gene>
    <name evidence="1" type="ORF">GCM10023187_44660</name>
</gene>
<dbReference type="RefSeq" id="WP_345270242.1">
    <property type="nucleotide sequence ID" value="NZ_BAABHB010000012.1"/>
</dbReference>
<reference evidence="2" key="1">
    <citation type="journal article" date="2019" name="Int. J. Syst. Evol. Microbiol.">
        <title>The Global Catalogue of Microorganisms (GCM) 10K type strain sequencing project: providing services to taxonomists for standard genome sequencing and annotation.</title>
        <authorList>
            <consortium name="The Broad Institute Genomics Platform"/>
            <consortium name="The Broad Institute Genome Sequencing Center for Infectious Disease"/>
            <person name="Wu L."/>
            <person name="Ma J."/>
        </authorList>
    </citation>
    <scope>NUCLEOTIDE SEQUENCE [LARGE SCALE GENOMIC DNA]</scope>
    <source>
        <strain evidence="2">JCM 17925</strain>
    </source>
</reference>
<comment type="caution">
    <text evidence="1">The sequence shown here is derived from an EMBL/GenBank/DDBJ whole genome shotgun (WGS) entry which is preliminary data.</text>
</comment>
<evidence type="ECO:0000313" key="2">
    <source>
        <dbReference type="Proteomes" id="UP001500936"/>
    </source>
</evidence>
<proteinExistence type="predicted"/>
<protein>
    <submittedName>
        <fullName evidence="1">Uncharacterized protein</fullName>
    </submittedName>
</protein>
<accession>A0ABP8KSV8</accession>
<dbReference type="Proteomes" id="UP001500936">
    <property type="component" value="Unassembled WGS sequence"/>
</dbReference>